<dbReference type="InterPro" id="IPR050425">
    <property type="entry name" value="NAD(P)_dehydrat-like"/>
</dbReference>
<dbReference type="PANTHER" id="PTHR10366">
    <property type="entry name" value="NAD DEPENDENT EPIMERASE/DEHYDRATASE"/>
    <property type="match status" value="1"/>
</dbReference>
<dbReference type="RefSeq" id="XP_039143117.1">
    <property type="nucleotide sequence ID" value="XM_039287183.1"/>
</dbReference>
<dbReference type="InterPro" id="IPR036291">
    <property type="entry name" value="NAD(P)-bd_dom_sf"/>
</dbReference>
<dbReference type="FunFam" id="3.40.50.720:FF:000085">
    <property type="entry name" value="Dihydroflavonol reductase"/>
    <property type="match status" value="1"/>
</dbReference>
<accession>A0AB40CUL1</accession>
<dbReference type="AlphaFoldDB" id="A0AB40CUL1"/>
<feature type="domain" description="NAD-dependent epimerase/dehydratase" evidence="2">
    <location>
        <begin position="7"/>
        <end position="241"/>
    </location>
</feature>
<evidence type="ECO:0000256" key="1">
    <source>
        <dbReference type="ARBA" id="ARBA00023002"/>
    </source>
</evidence>
<proteinExistence type="predicted"/>
<protein>
    <submittedName>
        <fullName evidence="4">Tetraketide alpha-pyrone reductase 2-like</fullName>
    </submittedName>
</protein>
<evidence type="ECO:0000313" key="3">
    <source>
        <dbReference type="Proteomes" id="UP001515500"/>
    </source>
</evidence>
<dbReference type="CDD" id="cd08958">
    <property type="entry name" value="FR_SDR_e"/>
    <property type="match status" value="1"/>
</dbReference>
<dbReference type="Gene3D" id="3.40.50.720">
    <property type="entry name" value="NAD(P)-binding Rossmann-like Domain"/>
    <property type="match status" value="1"/>
</dbReference>
<dbReference type="SUPFAM" id="SSF51735">
    <property type="entry name" value="NAD(P)-binding Rossmann-fold domains"/>
    <property type="match status" value="1"/>
</dbReference>
<dbReference type="InterPro" id="IPR001509">
    <property type="entry name" value="Epimerase_deHydtase"/>
</dbReference>
<dbReference type="Pfam" id="PF01370">
    <property type="entry name" value="Epimerase"/>
    <property type="match status" value="1"/>
</dbReference>
<gene>
    <name evidence="4" type="primary">LOC120280362</name>
</gene>
<name>A0AB40CUL1_DIOCR</name>
<reference evidence="4" key="1">
    <citation type="submission" date="2025-08" db="UniProtKB">
        <authorList>
            <consortium name="RefSeq"/>
        </authorList>
    </citation>
    <scope>IDENTIFICATION</scope>
</reference>
<dbReference type="GeneID" id="120280362"/>
<evidence type="ECO:0000313" key="4">
    <source>
        <dbReference type="RefSeq" id="XP_039143117.1"/>
    </source>
</evidence>
<evidence type="ECO:0000259" key="2">
    <source>
        <dbReference type="Pfam" id="PF01370"/>
    </source>
</evidence>
<organism evidence="3 4">
    <name type="scientific">Dioscorea cayennensis subsp. rotundata</name>
    <name type="common">White Guinea yam</name>
    <name type="synonym">Dioscorea rotundata</name>
    <dbReference type="NCBI Taxonomy" id="55577"/>
    <lineage>
        <taxon>Eukaryota</taxon>
        <taxon>Viridiplantae</taxon>
        <taxon>Streptophyta</taxon>
        <taxon>Embryophyta</taxon>
        <taxon>Tracheophyta</taxon>
        <taxon>Spermatophyta</taxon>
        <taxon>Magnoliopsida</taxon>
        <taxon>Liliopsida</taxon>
        <taxon>Dioscoreales</taxon>
        <taxon>Dioscoreaceae</taxon>
        <taxon>Dioscorea</taxon>
    </lineage>
</organism>
<dbReference type="Proteomes" id="UP001515500">
    <property type="component" value="Chromosome 17"/>
</dbReference>
<keyword evidence="1" id="KW-0560">Oxidoreductase</keyword>
<keyword evidence="3" id="KW-1185">Reference proteome</keyword>
<sequence>MEAMEYCVTGGTGLIGSYLVKALLDKGHKVRATVRDPADESKVSFLFTFHGSQERLKLFKADLMVEGSFDEAIDGVDGVFHAASPVLVPYDERIQETLVDPTVKGTINVLRSCAKAKSVKRVVLTSSCSSIRHFEDATRASPLNESHWSDLEHCIRNNLWYAYAKTTAEKEAWRLAEELGFDLVAVNPAFVVGPVISPEPTSTLLLVLALLRGERDDYPNKTVGFVHIEDVVRSHLLAMQDSRVTGRLVCSSNVAHWSEILEMLKTKYPSYANAIPTKCSVVQGDNKPHSLDSSKLINFGVPALKTIPEMFHDCIKSFKDKGFLTH</sequence>
<dbReference type="PANTHER" id="PTHR10366:SF503">
    <property type="entry name" value="TETRAKETIDE ALPHA-PYRONE REDUCTASE 2"/>
    <property type="match status" value="1"/>
</dbReference>
<dbReference type="GO" id="GO:0016616">
    <property type="term" value="F:oxidoreductase activity, acting on the CH-OH group of donors, NAD or NADP as acceptor"/>
    <property type="evidence" value="ECO:0007669"/>
    <property type="project" value="TreeGrafter"/>
</dbReference>